<sequence>MSQRDLNSRQRRWIEILKDYDLHILYHPGKANVVADALIRKASSRPHKAKCGCNKSRLVRKSQGKRARPKPRAKAAPTLLLKGCLKLAHTTSHFTVSGEDHDQWEGSWSCLELLDSKSSGLATRPKTTGRTMISGEDHDSWNLPWCLAMGSQFEDESLVALRDRVLAGDAGPTTLDSNGVLRLASRLCIPRVGGLIQLILSEAHDSRYFIHPGTAKMYRDLRQHYWWSGEDRAFEAWWTSRGVDNIWVIVDRLTKSAHFLRVRLARIYMREVVHLHGVPVSIISDRGSSVLLVQS</sequence>
<dbReference type="Pfam" id="PF17921">
    <property type="entry name" value="Integrase_H2C2"/>
    <property type="match status" value="1"/>
</dbReference>
<reference evidence="2" key="1">
    <citation type="submission" date="2023-08" db="EMBL/GenBank/DDBJ databases">
        <title>A de novo genome assembly of Solanum verrucosum Schlechtendal, a Mexican diploid species geographically isolated from the other diploid A-genome species in potato relatives.</title>
        <authorList>
            <person name="Hosaka K."/>
        </authorList>
    </citation>
    <scope>NUCLEOTIDE SEQUENCE</scope>
    <source>
        <tissue evidence="2">Young leaves</tissue>
    </source>
</reference>
<gene>
    <name evidence="2" type="ORF">MTR67_052804</name>
</gene>
<dbReference type="Gene3D" id="1.10.340.70">
    <property type="match status" value="1"/>
</dbReference>
<accession>A0AAF1A3T7</accession>
<evidence type="ECO:0000313" key="2">
    <source>
        <dbReference type="EMBL" id="WMV59419.1"/>
    </source>
</evidence>
<evidence type="ECO:0000259" key="1">
    <source>
        <dbReference type="Pfam" id="PF17921"/>
    </source>
</evidence>
<organism evidence="2 3">
    <name type="scientific">Solanum verrucosum</name>
    <dbReference type="NCBI Taxonomy" id="315347"/>
    <lineage>
        <taxon>Eukaryota</taxon>
        <taxon>Viridiplantae</taxon>
        <taxon>Streptophyta</taxon>
        <taxon>Embryophyta</taxon>
        <taxon>Tracheophyta</taxon>
        <taxon>Spermatophyta</taxon>
        <taxon>Magnoliopsida</taxon>
        <taxon>eudicotyledons</taxon>
        <taxon>Gunneridae</taxon>
        <taxon>Pentapetalae</taxon>
        <taxon>asterids</taxon>
        <taxon>lamiids</taxon>
        <taxon>Solanales</taxon>
        <taxon>Solanaceae</taxon>
        <taxon>Solanoideae</taxon>
        <taxon>Solaneae</taxon>
        <taxon>Solanum</taxon>
    </lineage>
</organism>
<name>A0AAF1A3T7_SOLVR</name>
<dbReference type="PANTHER" id="PTHR34072">
    <property type="entry name" value="ENZYMATIC POLYPROTEIN-RELATED"/>
    <property type="match status" value="1"/>
</dbReference>
<dbReference type="InterPro" id="IPR041588">
    <property type="entry name" value="Integrase_H2C2"/>
</dbReference>
<dbReference type="Proteomes" id="UP001234989">
    <property type="component" value="Chromosome 12"/>
</dbReference>
<evidence type="ECO:0000313" key="3">
    <source>
        <dbReference type="Proteomes" id="UP001234989"/>
    </source>
</evidence>
<dbReference type="EMBL" id="CP133623">
    <property type="protein sequence ID" value="WMV59419.1"/>
    <property type="molecule type" value="Genomic_DNA"/>
</dbReference>
<proteinExistence type="predicted"/>
<protein>
    <recommendedName>
        <fullName evidence="1">Integrase zinc-binding domain-containing protein</fullName>
    </recommendedName>
</protein>
<dbReference type="AlphaFoldDB" id="A0AAF1A3T7"/>
<keyword evidence="3" id="KW-1185">Reference proteome</keyword>
<dbReference type="PANTHER" id="PTHR34072:SF52">
    <property type="entry name" value="RIBONUCLEASE H"/>
    <property type="match status" value="1"/>
</dbReference>
<feature type="domain" description="Integrase zinc-binding" evidence="1">
    <location>
        <begin position="195"/>
        <end position="237"/>
    </location>
</feature>